<comment type="caution">
    <text evidence="2">The sequence shown here is derived from an EMBL/GenBank/DDBJ whole genome shotgun (WGS) entry which is preliminary data.</text>
</comment>
<reference evidence="2" key="1">
    <citation type="submission" date="2023-03" db="EMBL/GenBank/DDBJ databases">
        <title>Massive genome expansion in bonnet fungi (Mycena s.s.) driven by repeated elements and novel gene families across ecological guilds.</title>
        <authorList>
            <consortium name="Lawrence Berkeley National Laboratory"/>
            <person name="Harder C.B."/>
            <person name="Miyauchi S."/>
            <person name="Viragh M."/>
            <person name="Kuo A."/>
            <person name="Thoen E."/>
            <person name="Andreopoulos B."/>
            <person name="Lu D."/>
            <person name="Skrede I."/>
            <person name="Drula E."/>
            <person name="Henrissat B."/>
            <person name="Morin E."/>
            <person name="Kohler A."/>
            <person name="Barry K."/>
            <person name="LaButti K."/>
            <person name="Morin E."/>
            <person name="Salamov A."/>
            <person name="Lipzen A."/>
            <person name="Mereny Z."/>
            <person name="Hegedus B."/>
            <person name="Baldrian P."/>
            <person name="Stursova M."/>
            <person name="Weitz H."/>
            <person name="Taylor A."/>
            <person name="Grigoriev I.V."/>
            <person name="Nagy L.G."/>
            <person name="Martin F."/>
            <person name="Kauserud H."/>
        </authorList>
    </citation>
    <scope>NUCLEOTIDE SEQUENCE</scope>
    <source>
        <strain evidence="2">CBHHK200</strain>
    </source>
</reference>
<protein>
    <submittedName>
        <fullName evidence="2">Uncharacterized protein</fullName>
    </submittedName>
</protein>
<name>A0AAD6T1D0_9AGAR</name>
<evidence type="ECO:0000313" key="3">
    <source>
        <dbReference type="Proteomes" id="UP001218188"/>
    </source>
</evidence>
<evidence type="ECO:0000256" key="1">
    <source>
        <dbReference type="SAM" id="MobiDB-lite"/>
    </source>
</evidence>
<gene>
    <name evidence="2" type="ORF">C8F04DRAFT_1091063</name>
</gene>
<sequence>LTRGDKQSTHDCRQERRVLGVAVGVKQLHFWDGTLIVHSVCNNVIDIRVSLPSNERANVSERWTMFPSQPSLDPFFFGAVDANELPLIGNSNQAGCRQPATQTWTHRRTRLHCRGRAKTGTGADRHRQPETTWSRLIKSHSECLALSRWANIDAIMPSLISYYTAISAYRRKSDACCTILRKTHNFRRESTGRPNLENLSPGLSRMSPK</sequence>
<evidence type="ECO:0000313" key="2">
    <source>
        <dbReference type="EMBL" id="KAJ7038011.1"/>
    </source>
</evidence>
<dbReference type="Proteomes" id="UP001218188">
    <property type="component" value="Unassembled WGS sequence"/>
</dbReference>
<dbReference type="EMBL" id="JARJCM010000034">
    <property type="protein sequence ID" value="KAJ7038011.1"/>
    <property type="molecule type" value="Genomic_DNA"/>
</dbReference>
<proteinExistence type="predicted"/>
<accession>A0AAD6T1D0</accession>
<dbReference type="AlphaFoldDB" id="A0AAD6T1D0"/>
<organism evidence="2 3">
    <name type="scientific">Mycena alexandri</name>
    <dbReference type="NCBI Taxonomy" id="1745969"/>
    <lineage>
        <taxon>Eukaryota</taxon>
        <taxon>Fungi</taxon>
        <taxon>Dikarya</taxon>
        <taxon>Basidiomycota</taxon>
        <taxon>Agaricomycotina</taxon>
        <taxon>Agaricomycetes</taxon>
        <taxon>Agaricomycetidae</taxon>
        <taxon>Agaricales</taxon>
        <taxon>Marasmiineae</taxon>
        <taxon>Mycenaceae</taxon>
        <taxon>Mycena</taxon>
    </lineage>
</organism>
<feature type="non-terminal residue" evidence="2">
    <location>
        <position position="209"/>
    </location>
</feature>
<keyword evidence="3" id="KW-1185">Reference proteome</keyword>
<feature type="region of interest" description="Disordered" evidence="1">
    <location>
        <begin position="188"/>
        <end position="209"/>
    </location>
</feature>